<dbReference type="InterPro" id="IPR035906">
    <property type="entry name" value="MetI-like_sf"/>
</dbReference>
<keyword evidence="5 7" id="KW-1133">Transmembrane helix</keyword>
<dbReference type="KEGG" id="pbf:CFX0092_A3327"/>
<dbReference type="EMBL" id="LN890655">
    <property type="protein sequence ID" value="CUS05205.2"/>
    <property type="molecule type" value="Genomic_DNA"/>
</dbReference>
<evidence type="ECO:0000256" key="4">
    <source>
        <dbReference type="ARBA" id="ARBA00022692"/>
    </source>
</evidence>
<feature type="transmembrane region" description="Helical" evidence="7">
    <location>
        <begin position="265"/>
        <end position="288"/>
    </location>
</feature>
<comment type="subcellular location">
    <subcellularLocation>
        <location evidence="1 7">Cell membrane</location>
        <topology evidence="1 7">Multi-pass membrane protein</topology>
    </subcellularLocation>
</comment>
<dbReference type="PANTHER" id="PTHR43386">
    <property type="entry name" value="OLIGOPEPTIDE TRANSPORT SYSTEM PERMEASE PROTEIN APPC"/>
    <property type="match status" value="1"/>
</dbReference>
<keyword evidence="2 7" id="KW-0813">Transport</keyword>
<comment type="similarity">
    <text evidence="7">Belongs to the binding-protein-dependent transport system permease family.</text>
</comment>
<evidence type="ECO:0000256" key="2">
    <source>
        <dbReference type="ARBA" id="ARBA00022448"/>
    </source>
</evidence>
<evidence type="ECO:0000256" key="6">
    <source>
        <dbReference type="ARBA" id="ARBA00023136"/>
    </source>
</evidence>
<feature type="transmembrane region" description="Helical" evidence="7">
    <location>
        <begin position="163"/>
        <end position="181"/>
    </location>
</feature>
<reference evidence="9" key="1">
    <citation type="submission" date="2016-01" db="EMBL/GenBank/DDBJ databases">
        <authorList>
            <person name="Mcilroy J.S."/>
            <person name="Karst M S."/>
            <person name="Albertsen M."/>
        </authorList>
    </citation>
    <scope>NUCLEOTIDE SEQUENCE</scope>
    <source>
        <strain evidence="9">Cfx-K</strain>
    </source>
</reference>
<dbReference type="InterPro" id="IPR000515">
    <property type="entry name" value="MetI-like"/>
</dbReference>
<dbReference type="Gene3D" id="1.10.3720.10">
    <property type="entry name" value="MetI-like"/>
    <property type="match status" value="1"/>
</dbReference>
<protein>
    <submittedName>
        <fullName evidence="9">Peptide transporter permease subunit: membrane component of ABC superfamily</fullName>
    </submittedName>
</protein>
<sequence>MTTLNAPPVTLAPGADELAPPLTFRQMAWRRFRRHRMAMFGAITLILLFVYAFGGGLIFTAERANFTDTSQRLSPPSAEHIFGTDTVGRDVFARTIQGGRISLMIGLTAAVLEIIIGVLIGAVAGFNGGWIDGLLMRFTEAMLIIPSLFLLIVAARIVGGSVFWIVIIFALTSWMYVARIVRAQFLSLKENDFVLAARSIGTPTSEIIFRHILPNSMAPIVVSATLAVATAILSEAYISFLGMGVQPPTATWGNMLDGSYNYIETAPWLWIFPGLLILLTVLSINFVGDGLRDALDPRSRNA</sequence>
<evidence type="ECO:0000256" key="7">
    <source>
        <dbReference type="RuleBase" id="RU363032"/>
    </source>
</evidence>
<dbReference type="AlphaFoldDB" id="A0A160T7W5"/>
<organism evidence="9 10">
    <name type="scientific">Candidatus Promineifilum breve</name>
    <dbReference type="NCBI Taxonomy" id="1806508"/>
    <lineage>
        <taxon>Bacteria</taxon>
        <taxon>Bacillati</taxon>
        <taxon>Chloroflexota</taxon>
        <taxon>Ardenticatenia</taxon>
        <taxon>Candidatus Promineifilales</taxon>
        <taxon>Candidatus Promineifilaceae</taxon>
        <taxon>Candidatus Promineifilum</taxon>
    </lineage>
</organism>
<dbReference type="CDD" id="cd06261">
    <property type="entry name" value="TM_PBP2"/>
    <property type="match status" value="1"/>
</dbReference>
<feature type="transmembrane region" description="Helical" evidence="7">
    <location>
        <begin position="101"/>
        <end position="126"/>
    </location>
</feature>
<proteinExistence type="inferred from homology"/>
<evidence type="ECO:0000256" key="3">
    <source>
        <dbReference type="ARBA" id="ARBA00022475"/>
    </source>
</evidence>
<name>A0A160T7W5_9CHLR</name>
<keyword evidence="10" id="KW-1185">Reference proteome</keyword>
<keyword evidence="3" id="KW-1003">Cell membrane</keyword>
<dbReference type="RefSeq" id="WP_197699808.1">
    <property type="nucleotide sequence ID" value="NZ_LN890655.1"/>
</dbReference>
<dbReference type="GO" id="GO:0055085">
    <property type="term" value="P:transmembrane transport"/>
    <property type="evidence" value="ECO:0007669"/>
    <property type="project" value="InterPro"/>
</dbReference>
<gene>
    <name evidence="9" type="primary">yliD</name>
    <name evidence="9" type="ORF">CFX0092_A3327</name>
</gene>
<dbReference type="SUPFAM" id="SSF161098">
    <property type="entry name" value="MetI-like"/>
    <property type="match status" value="1"/>
</dbReference>
<dbReference type="GO" id="GO:0005886">
    <property type="term" value="C:plasma membrane"/>
    <property type="evidence" value="ECO:0007669"/>
    <property type="project" value="UniProtKB-SubCell"/>
</dbReference>
<dbReference type="Proteomes" id="UP000215027">
    <property type="component" value="Chromosome I"/>
</dbReference>
<feature type="transmembrane region" description="Helical" evidence="7">
    <location>
        <begin position="138"/>
        <end position="157"/>
    </location>
</feature>
<feature type="transmembrane region" description="Helical" evidence="7">
    <location>
        <begin position="220"/>
        <end position="245"/>
    </location>
</feature>
<dbReference type="PANTHER" id="PTHR43386:SF1">
    <property type="entry name" value="D,D-DIPEPTIDE TRANSPORT SYSTEM PERMEASE PROTEIN DDPC-RELATED"/>
    <property type="match status" value="1"/>
</dbReference>
<dbReference type="InterPro" id="IPR050366">
    <property type="entry name" value="BP-dependent_transpt_permease"/>
</dbReference>
<dbReference type="Pfam" id="PF00528">
    <property type="entry name" value="BPD_transp_1"/>
    <property type="match status" value="1"/>
</dbReference>
<evidence type="ECO:0000313" key="9">
    <source>
        <dbReference type="EMBL" id="CUS05205.2"/>
    </source>
</evidence>
<dbReference type="PROSITE" id="PS50928">
    <property type="entry name" value="ABC_TM1"/>
    <property type="match status" value="1"/>
</dbReference>
<feature type="domain" description="ABC transmembrane type-1" evidence="8">
    <location>
        <begin position="99"/>
        <end position="288"/>
    </location>
</feature>
<evidence type="ECO:0000259" key="8">
    <source>
        <dbReference type="PROSITE" id="PS50928"/>
    </source>
</evidence>
<accession>A0A160T7W5</accession>
<evidence type="ECO:0000256" key="5">
    <source>
        <dbReference type="ARBA" id="ARBA00022989"/>
    </source>
</evidence>
<dbReference type="Pfam" id="PF12911">
    <property type="entry name" value="OppC_N"/>
    <property type="match status" value="1"/>
</dbReference>
<evidence type="ECO:0000256" key="1">
    <source>
        <dbReference type="ARBA" id="ARBA00004651"/>
    </source>
</evidence>
<keyword evidence="4 7" id="KW-0812">Transmembrane</keyword>
<keyword evidence="6 7" id="KW-0472">Membrane</keyword>
<dbReference type="InterPro" id="IPR025966">
    <property type="entry name" value="OppC_N"/>
</dbReference>
<evidence type="ECO:0000313" key="10">
    <source>
        <dbReference type="Proteomes" id="UP000215027"/>
    </source>
</evidence>
<feature type="transmembrane region" description="Helical" evidence="7">
    <location>
        <begin position="37"/>
        <end position="59"/>
    </location>
</feature>